<dbReference type="InterPro" id="IPR012668">
    <property type="entry name" value="CHP02466"/>
</dbReference>
<accession>A0A4S3KQ45</accession>
<dbReference type="PROSITE" id="PS50005">
    <property type="entry name" value="TPR"/>
    <property type="match status" value="2"/>
</dbReference>
<gene>
    <name evidence="2" type="ORF">B1806_07700</name>
</gene>
<evidence type="ECO:0000313" key="3">
    <source>
        <dbReference type="Proteomes" id="UP000307749"/>
    </source>
</evidence>
<keyword evidence="3" id="KW-1185">Reference proteome</keyword>
<dbReference type="Pfam" id="PF13759">
    <property type="entry name" value="2OG-FeII_Oxy_5"/>
    <property type="match status" value="1"/>
</dbReference>
<dbReference type="PANTHER" id="PTHR44809:SF1">
    <property type="entry name" value="PROTEIN O-MANNOSYL-TRANSFERASE TMTC1"/>
    <property type="match status" value="1"/>
</dbReference>
<dbReference type="AlphaFoldDB" id="A0A4S3KQ45"/>
<dbReference type="RefSeq" id="WP_081125917.1">
    <property type="nucleotide sequence ID" value="NZ_LDOS01000001.1"/>
</dbReference>
<dbReference type="PANTHER" id="PTHR44809">
    <property type="match status" value="1"/>
</dbReference>
<dbReference type="OrthoDB" id="549777at2"/>
<dbReference type="Gene3D" id="2.60.120.620">
    <property type="entry name" value="q2cbj1_9rhob like domain"/>
    <property type="match status" value="1"/>
</dbReference>
<keyword evidence="1" id="KW-0802">TPR repeat</keyword>
<dbReference type="SMART" id="SM00028">
    <property type="entry name" value="TPR"/>
    <property type="match status" value="6"/>
</dbReference>
<protein>
    <submittedName>
        <fullName evidence="2">Uncharacterized protein</fullName>
    </submittedName>
</protein>
<dbReference type="Gene3D" id="1.25.40.10">
    <property type="entry name" value="Tetratricopeptide repeat domain"/>
    <property type="match status" value="3"/>
</dbReference>
<organism evidence="2 3">
    <name type="scientific">Metallibacterium scheffleri</name>
    <dbReference type="NCBI Taxonomy" id="993689"/>
    <lineage>
        <taxon>Bacteria</taxon>
        <taxon>Pseudomonadati</taxon>
        <taxon>Pseudomonadota</taxon>
        <taxon>Gammaproteobacteria</taxon>
        <taxon>Lysobacterales</taxon>
        <taxon>Rhodanobacteraceae</taxon>
        <taxon>Metallibacterium</taxon>
    </lineage>
</organism>
<feature type="repeat" description="TPR" evidence="1">
    <location>
        <begin position="73"/>
        <end position="106"/>
    </location>
</feature>
<feature type="repeat" description="TPR" evidence="1">
    <location>
        <begin position="39"/>
        <end position="72"/>
    </location>
</feature>
<dbReference type="STRING" id="993689.GCA_002077135_00482"/>
<dbReference type="Proteomes" id="UP000307749">
    <property type="component" value="Unassembled WGS sequence"/>
</dbReference>
<comment type="caution">
    <text evidence="2">The sequence shown here is derived from an EMBL/GenBank/DDBJ whole genome shotgun (WGS) entry which is preliminary data.</text>
</comment>
<sequence length="608" mass="65697">MSSTPPQAVRDAALLLRERRYAAARDLLQEHLAQTQASVQVLWLLGGACQELGDFDAARAAFAQLLQLDPRWVPARVALGELLARAGQIDAAERALRRALQDDPRFMRAALSLAQLLRHSGRGRDALPITQAAIAHSDDAALQLEHALALRTDQRDAEALALLQRIAAAHPRRADAAHYLALSLHGAGRYDAAIASAQRAMQLGLDDAETWGVLARALAAAHRLDEAEAAFHQGLQHDQDCAPLHEDYARLLWLRSGDLAHATAALDTALQRQPDHAALLALKAQLHGSAGDAQTAYALYARAAALPGAAAQLEVAAASAALKDVPARALAHARRAAARAPGLAQEALVQALLVRGELAEAAALLQRAQAARPDDQQLLALQAVLWRASGDARYRALYDYANVVRAWTLDTPPGWTSLDAYLDDLRATLRRLHILRGHPPDQSLRGGAQTMGDLARHDDPVIRAFFDHAIVGPLDRHLAVLGRGADALRRRNNGRWRVHSAWSVQLRAQGFHVDHVHPDGWLSSACYIDLPDAMGDAQPGVVGDDAQRAGWIRFGAVPLPLTPALPAEHYVRPAPGLLLLFPSYMWHGTVPFSGTRTRLTIAFDVLPG</sequence>
<dbReference type="EMBL" id="MWQO01000024">
    <property type="protein sequence ID" value="THD10578.1"/>
    <property type="molecule type" value="Genomic_DNA"/>
</dbReference>
<evidence type="ECO:0000256" key="1">
    <source>
        <dbReference type="PROSITE-ProRule" id="PRU00339"/>
    </source>
</evidence>
<dbReference type="InterPro" id="IPR052943">
    <property type="entry name" value="TMTC_O-mannosyl-trnsfr"/>
</dbReference>
<dbReference type="InterPro" id="IPR019734">
    <property type="entry name" value="TPR_rpt"/>
</dbReference>
<dbReference type="Pfam" id="PF14559">
    <property type="entry name" value="TPR_19"/>
    <property type="match status" value="2"/>
</dbReference>
<dbReference type="SUPFAM" id="SSF48452">
    <property type="entry name" value="TPR-like"/>
    <property type="match status" value="2"/>
</dbReference>
<reference evidence="2 3" key="1">
    <citation type="submission" date="2017-02" db="EMBL/GenBank/DDBJ databases">
        <title>Whole genome sequencing of Metallibacterium scheffleri DSM 24874 (T).</title>
        <authorList>
            <person name="Kumar S."/>
            <person name="Patil P."/>
            <person name="Patil P.B."/>
        </authorList>
    </citation>
    <scope>NUCLEOTIDE SEQUENCE [LARGE SCALE GENOMIC DNA]</scope>
    <source>
        <strain evidence="2 3">DSM 24874</strain>
    </source>
</reference>
<evidence type="ECO:0000313" key="2">
    <source>
        <dbReference type="EMBL" id="THD10578.1"/>
    </source>
</evidence>
<dbReference type="InterPro" id="IPR011990">
    <property type="entry name" value="TPR-like_helical_dom_sf"/>
</dbReference>
<proteinExistence type="predicted"/>
<name>A0A4S3KQ45_9GAMM</name>